<gene>
    <name evidence="2" type="ORF">MAR_020451</name>
    <name evidence="3" type="ORF">MAR_020589</name>
</gene>
<evidence type="ECO:0000313" key="3">
    <source>
        <dbReference type="EMBL" id="WAR05220.1"/>
    </source>
</evidence>
<dbReference type="EMBL" id="CP111016">
    <property type="protein sequence ID" value="WAR05082.1"/>
    <property type="molecule type" value="Genomic_DNA"/>
</dbReference>
<sequence>MASFTRSILILATIQSSMCQESGTALDMFECEFGVLKKLASLERETKRLLEENIVQTSAISDLKEQLKESI</sequence>
<protein>
    <submittedName>
        <fullName evidence="2">Uncharacterized protein</fullName>
    </submittedName>
</protein>
<reference evidence="2" key="1">
    <citation type="submission" date="2022-11" db="EMBL/GenBank/DDBJ databases">
        <title>Centuries of genome instability and evolution in soft-shell clam transmissible cancer (bioRxiv).</title>
        <authorList>
            <person name="Hart S.F.M."/>
            <person name="Yonemitsu M.A."/>
            <person name="Giersch R.M."/>
            <person name="Beal B.F."/>
            <person name="Arriagada G."/>
            <person name="Davis B.W."/>
            <person name="Ostrander E.A."/>
            <person name="Goff S.P."/>
            <person name="Metzger M.J."/>
        </authorList>
    </citation>
    <scope>NUCLEOTIDE SEQUENCE</scope>
    <source>
        <strain evidence="2">MELC-2E11</strain>
        <tissue evidence="2">Siphon/mantle</tissue>
    </source>
</reference>
<keyword evidence="1" id="KW-0732">Signal</keyword>
<feature type="chain" id="PRO_5045034256" evidence="1">
    <location>
        <begin position="20"/>
        <end position="71"/>
    </location>
</feature>
<evidence type="ECO:0000256" key="1">
    <source>
        <dbReference type="SAM" id="SignalP"/>
    </source>
</evidence>
<evidence type="ECO:0000313" key="2">
    <source>
        <dbReference type="EMBL" id="WAR05082.1"/>
    </source>
</evidence>
<dbReference type="Proteomes" id="UP001164746">
    <property type="component" value="Chromosome 5"/>
</dbReference>
<dbReference type="EMBL" id="CP111016">
    <property type="protein sequence ID" value="WAR05220.1"/>
    <property type="molecule type" value="Genomic_DNA"/>
</dbReference>
<feature type="signal peptide" evidence="1">
    <location>
        <begin position="1"/>
        <end position="19"/>
    </location>
</feature>
<organism evidence="2 4">
    <name type="scientific">Mya arenaria</name>
    <name type="common">Soft-shell clam</name>
    <dbReference type="NCBI Taxonomy" id="6604"/>
    <lineage>
        <taxon>Eukaryota</taxon>
        <taxon>Metazoa</taxon>
        <taxon>Spiralia</taxon>
        <taxon>Lophotrochozoa</taxon>
        <taxon>Mollusca</taxon>
        <taxon>Bivalvia</taxon>
        <taxon>Autobranchia</taxon>
        <taxon>Heteroconchia</taxon>
        <taxon>Euheterodonta</taxon>
        <taxon>Imparidentia</taxon>
        <taxon>Neoheterodontei</taxon>
        <taxon>Myida</taxon>
        <taxon>Myoidea</taxon>
        <taxon>Myidae</taxon>
        <taxon>Mya</taxon>
    </lineage>
</organism>
<name>A0ABY7E8D2_MYAAR</name>
<accession>A0ABY7E8D2</accession>
<proteinExistence type="predicted"/>
<evidence type="ECO:0000313" key="4">
    <source>
        <dbReference type="Proteomes" id="UP001164746"/>
    </source>
</evidence>
<keyword evidence="4" id="KW-1185">Reference proteome</keyword>